<feature type="domain" description="S1 motif" evidence="2">
    <location>
        <begin position="114"/>
        <end position="192"/>
    </location>
</feature>
<protein>
    <submittedName>
        <fullName evidence="3">30S ribosomal protein S1</fullName>
    </submittedName>
</protein>
<dbReference type="InterPro" id="IPR035104">
    <property type="entry name" value="Ribosomal_protein_S1-like"/>
</dbReference>
<gene>
    <name evidence="3" type="ORF">CO003_01525</name>
</gene>
<reference evidence="4" key="1">
    <citation type="submission" date="2017-09" db="EMBL/GenBank/DDBJ databases">
        <title>Depth-based differentiation of microbial function through sediment-hosted aquifers and enrichment of novel symbionts in the deep terrestrial subsurface.</title>
        <authorList>
            <person name="Probst A.J."/>
            <person name="Ladd B."/>
            <person name="Jarett J.K."/>
            <person name="Geller-Mcgrath D.E."/>
            <person name="Sieber C.M.K."/>
            <person name="Emerson J.B."/>
            <person name="Anantharaman K."/>
            <person name="Thomas B.C."/>
            <person name="Malmstrom R."/>
            <person name="Stieglmeier M."/>
            <person name="Klingl A."/>
            <person name="Woyke T."/>
            <person name="Ryan C.M."/>
            <person name="Banfield J.F."/>
        </authorList>
    </citation>
    <scope>NUCLEOTIDE SEQUENCE [LARGE SCALE GENOMIC DNA]</scope>
</reference>
<keyword evidence="3" id="KW-0689">Ribosomal protein</keyword>
<feature type="domain" description="S1 motif" evidence="2">
    <location>
        <begin position="29"/>
        <end position="96"/>
    </location>
</feature>
<organism evidence="3 4">
    <name type="scientific">Candidatus Portnoybacteria bacterium CG_4_8_14_3_um_filter_44_15</name>
    <dbReference type="NCBI Taxonomy" id="1974803"/>
    <lineage>
        <taxon>Bacteria</taxon>
        <taxon>Candidatus Portnoyibacteriota</taxon>
    </lineage>
</organism>
<feature type="domain" description="S1 motif" evidence="2">
    <location>
        <begin position="209"/>
        <end position="276"/>
    </location>
</feature>
<dbReference type="PANTHER" id="PTHR47559:SF1">
    <property type="entry name" value="OS03G0844900 PROTEIN"/>
    <property type="match status" value="1"/>
</dbReference>
<dbReference type="PROSITE" id="PS50126">
    <property type="entry name" value="S1"/>
    <property type="match status" value="4"/>
</dbReference>
<dbReference type="Gene3D" id="2.40.50.140">
    <property type="entry name" value="Nucleic acid-binding proteins"/>
    <property type="match status" value="4"/>
</dbReference>
<sequence length="355" mass="39580">MTKKETNKTSKMKELLAKEKKIVSLPQPGDIIEGTIIKVSKTEIVVEIDSIGAGVVYGGEIKENRTLVKGLKVGQKISALVIGPENEDGYIELSFKEANLKKIWNDLRETKENNETISVRVIEANRGGLVIEYSGIVGFLPVSQLSPQNYPRVEGGDKNKILKHLNIFVGKEMLVKIITLDKRDEKLIVSEKLAREKELKKNLEKYKEGDIVEGTVTALADFGAFIKFGDNLEGLAHISELAWEIIDHPSQIIKENDKVKAQITNISNSQISLSLKTLKDDPWQKIEDKYQSGRTVNGRTIKSSSAGVFVEIEKGIYGLLPAEASNNVKFDQTYKFKITSLSPEKHKMTLALTEL</sequence>
<dbReference type="Proteomes" id="UP000231673">
    <property type="component" value="Unassembled WGS sequence"/>
</dbReference>
<evidence type="ECO:0000259" key="2">
    <source>
        <dbReference type="PROSITE" id="PS50126"/>
    </source>
</evidence>
<evidence type="ECO:0000256" key="1">
    <source>
        <dbReference type="ARBA" id="ARBA00025604"/>
    </source>
</evidence>
<dbReference type="PRINTS" id="PR00681">
    <property type="entry name" value="RIBOSOMALS1"/>
</dbReference>
<keyword evidence="3" id="KW-0687">Ribonucleoprotein</keyword>
<dbReference type="AlphaFoldDB" id="A0A2M7IDT7"/>
<comment type="function">
    <text evidence="1">Binds mRNA; thus facilitating recognition of the initiation point. It is needed to translate mRNA with a short Shine-Dalgarno (SD) purine-rich sequence.</text>
</comment>
<proteinExistence type="predicted"/>
<dbReference type="CDD" id="cd04465">
    <property type="entry name" value="S1_RPS1_repeat_ec2_hs2"/>
    <property type="match status" value="1"/>
</dbReference>
<dbReference type="InterPro" id="IPR012340">
    <property type="entry name" value="NA-bd_OB-fold"/>
</dbReference>
<evidence type="ECO:0000313" key="4">
    <source>
        <dbReference type="Proteomes" id="UP000231673"/>
    </source>
</evidence>
<feature type="domain" description="S1 motif" evidence="2">
    <location>
        <begin position="293"/>
        <end position="353"/>
    </location>
</feature>
<dbReference type="InterPro" id="IPR003029">
    <property type="entry name" value="S1_domain"/>
</dbReference>
<name>A0A2M7IDT7_9BACT</name>
<dbReference type="SMART" id="SM00316">
    <property type="entry name" value="S1"/>
    <property type="match status" value="4"/>
</dbReference>
<dbReference type="GO" id="GO:0005840">
    <property type="term" value="C:ribosome"/>
    <property type="evidence" value="ECO:0007669"/>
    <property type="project" value="UniProtKB-KW"/>
</dbReference>
<dbReference type="Pfam" id="PF00575">
    <property type="entry name" value="S1"/>
    <property type="match status" value="3"/>
</dbReference>
<dbReference type="InterPro" id="IPR052757">
    <property type="entry name" value="Ribosomal_protein_S1"/>
</dbReference>
<evidence type="ECO:0000313" key="3">
    <source>
        <dbReference type="EMBL" id="PIW74664.1"/>
    </source>
</evidence>
<dbReference type="GO" id="GO:0003676">
    <property type="term" value="F:nucleic acid binding"/>
    <property type="evidence" value="ECO:0007669"/>
    <property type="project" value="InterPro"/>
</dbReference>
<comment type="caution">
    <text evidence="3">The sequence shown here is derived from an EMBL/GenBank/DDBJ whole genome shotgun (WGS) entry which is preliminary data.</text>
</comment>
<dbReference type="EMBL" id="PFGW01000031">
    <property type="protein sequence ID" value="PIW74664.1"/>
    <property type="molecule type" value="Genomic_DNA"/>
</dbReference>
<dbReference type="FunFam" id="2.40.50.140:FF:000103">
    <property type="entry name" value="protein RRP5 homolog"/>
    <property type="match status" value="1"/>
</dbReference>
<accession>A0A2M7IDT7</accession>
<dbReference type="SUPFAM" id="SSF50249">
    <property type="entry name" value="Nucleic acid-binding proteins"/>
    <property type="match status" value="4"/>
</dbReference>
<dbReference type="PANTHER" id="PTHR47559">
    <property type="entry name" value="OS03G0844900 PROTEIN"/>
    <property type="match status" value="1"/>
</dbReference>